<dbReference type="RefSeq" id="WP_188496968.1">
    <property type="nucleotide sequence ID" value="NZ_BMFV01000010.1"/>
</dbReference>
<dbReference type="EMBL" id="BMFV01000010">
    <property type="protein sequence ID" value="GGH80466.1"/>
    <property type="molecule type" value="Genomic_DNA"/>
</dbReference>
<feature type="transmembrane region" description="Helical" evidence="6">
    <location>
        <begin position="313"/>
        <end position="332"/>
    </location>
</feature>
<dbReference type="InterPro" id="IPR051449">
    <property type="entry name" value="ABC-2_transporter_component"/>
</dbReference>
<dbReference type="AlphaFoldDB" id="A0A8J2ZV81"/>
<feature type="domain" description="ABC-2 type transporter transmembrane" evidence="7">
    <location>
        <begin position="19"/>
        <end position="386"/>
    </location>
</feature>
<reference evidence="8" key="2">
    <citation type="submission" date="2020-09" db="EMBL/GenBank/DDBJ databases">
        <authorList>
            <person name="Sun Q."/>
            <person name="Zhou Y."/>
        </authorList>
    </citation>
    <scope>NUCLEOTIDE SEQUENCE</scope>
    <source>
        <strain evidence="8">CGMCC 1.12777</strain>
    </source>
</reference>
<sequence length="416" mass="45412">MNKFWTVVSHTYASKIKARSFIISTLIMVIVLGVIVNFDKMTKAFSSNDQKKIAVIDNSNENIYAALEQQVDQASNKVNLSSFDGSEGAAKKAVSNDDYDGYLIVSTQADGSLAGTYKASKITDNDTIKMIQQSLQQVKVMQATQRLGLTNDQIADVFTPVAFQKVALDKHAKSQKEINQASGLVYVVNFIIYVSILSFGSMIAMEIATEKASRVMEIIISSVSPVTQMLGKIIGIALLGITQYIVLFGVTYDVASIFGQSSSADSIVGYVKHVPISLMLYAILFFLIGYFLFSTLFATIGSLVSRVEDINQAVAPVTLLAVATFLVSVFGLNSPESPVITVMSFVPFFTPIVMFLRVGILDIPLWQVLTGIVINVAVIFLLIFIGMRVYKGGVLMYGTNSIWRSLKGALKLTKEN</sequence>
<evidence type="ECO:0000256" key="3">
    <source>
        <dbReference type="ARBA" id="ARBA00022692"/>
    </source>
</evidence>
<protein>
    <recommendedName>
        <fullName evidence="7">ABC-2 type transporter transmembrane domain-containing protein</fullName>
    </recommendedName>
</protein>
<evidence type="ECO:0000256" key="5">
    <source>
        <dbReference type="ARBA" id="ARBA00023136"/>
    </source>
</evidence>
<feature type="transmembrane region" description="Helical" evidence="6">
    <location>
        <begin position="20"/>
        <end position="38"/>
    </location>
</feature>
<comment type="subcellular location">
    <subcellularLocation>
        <location evidence="1">Cell membrane</location>
        <topology evidence="1">Multi-pass membrane protein</topology>
    </subcellularLocation>
</comment>
<reference evidence="8" key="1">
    <citation type="journal article" date="2014" name="Int. J. Syst. Evol. Microbiol.">
        <title>Complete genome sequence of Corynebacterium casei LMG S-19264T (=DSM 44701T), isolated from a smear-ripened cheese.</title>
        <authorList>
            <consortium name="US DOE Joint Genome Institute (JGI-PGF)"/>
            <person name="Walter F."/>
            <person name="Albersmeier A."/>
            <person name="Kalinowski J."/>
            <person name="Ruckert C."/>
        </authorList>
    </citation>
    <scope>NUCLEOTIDE SEQUENCE</scope>
    <source>
        <strain evidence="8">CGMCC 1.12777</strain>
    </source>
</reference>
<feature type="transmembrane region" description="Helical" evidence="6">
    <location>
        <begin position="339"/>
        <end position="360"/>
    </location>
</feature>
<dbReference type="Proteomes" id="UP000656813">
    <property type="component" value="Unassembled WGS sequence"/>
</dbReference>
<evidence type="ECO:0000256" key="4">
    <source>
        <dbReference type="ARBA" id="ARBA00022989"/>
    </source>
</evidence>
<keyword evidence="3 6" id="KW-0812">Transmembrane</keyword>
<organism evidence="8 9">
    <name type="scientific">Pullulanibacillus pueri</name>
    <dbReference type="NCBI Taxonomy" id="1437324"/>
    <lineage>
        <taxon>Bacteria</taxon>
        <taxon>Bacillati</taxon>
        <taxon>Bacillota</taxon>
        <taxon>Bacilli</taxon>
        <taxon>Bacillales</taxon>
        <taxon>Sporolactobacillaceae</taxon>
        <taxon>Pullulanibacillus</taxon>
    </lineage>
</organism>
<evidence type="ECO:0000313" key="8">
    <source>
        <dbReference type="EMBL" id="GGH80466.1"/>
    </source>
</evidence>
<keyword evidence="5 6" id="KW-0472">Membrane</keyword>
<keyword evidence="9" id="KW-1185">Reference proteome</keyword>
<dbReference type="InterPro" id="IPR013525">
    <property type="entry name" value="ABC2_TM"/>
</dbReference>
<dbReference type="PANTHER" id="PTHR30294:SF29">
    <property type="entry name" value="MULTIDRUG ABC TRANSPORTER PERMEASE YBHS-RELATED"/>
    <property type="match status" value="1"/>
</dbReference>
<feature type="transmembrane region" description="Helical" evidence="6">
    <location>
        <begin position="183"/>
        <end position="205"/>
    </location>
</feature>
<feature type="transmembrane region" description="Helical" evidence="6">
    <location>
        <begin position="366"/>
        <end position="387"/>
    </location>
</feature>
<feature type="transmembrane region" description="Helical" evidence="6">
    <location>
        <begin position="233"/>
        <end position="258"/>
    </location>
</feature>
<evidence type="ECO:0000256" key="6">
    <source>
        <dbReference type="SAM" id="Phobius"/>
    </source>
</evidence>
<evidence type="ECO:0000256" key="1">
    <source>
        <dbReference type="ARBA" id="ARBA00004651"/>
    </source>
</evidence>
<dbReference type="Pfam" id="PF12698">
    <property type="entry name" value="ABC2_membrane_3"/>
    <property type="match status" value="1"/>
</dbReference>
<dbReference type="GO" id="GO:0005886">
    <property type="term" value="C:plasma membrane"/>
    <property type="evidence" value="ECO:0007669"/>
    <property type="project" value="UniProtKB-SubCell"/>
</dbReference>
<dbReference type="PANTHER" id="PTHR30294">
    <property type="entry name" value="MEMBRANE COMPONENT OF ABC TRANSPORTER YHHJ-RELATED"/>
    <property type="match status" value="1"/>
</dbReference>
<keyword evidence="2" id="KW-1003">Cell membrane</keyword>
<proteinExistence type="predicted"/>
<dbReference type="GO" id="GO:0140359">
    <property type="term" value="F:ABC-type transporter activity"/>
    <property type="evidence" value="ECO:0007669"/>
    <property type="project" value="InterPro"/>
</dbReference>
<keyword evidence="4 6" id="KW-1133">Transmembrane helix</keyword>
<accession>A0A8J2ZV81</accession>
<evidence type="ECO:0000259" key="7">
    <source>
        <dbReference type="Pfam" id="PF12698"/>
    </source>
</evidence>
<comment type="caution">
    <text evidence="8">The sequence shown here is derived from an EMBL/GenBank/DDBJ whole genome shotgun (WGS) entry which is preliminary data.</text>
</comment>
<name>A0A8J2ZV81_9BACL</name>
<evidence type="ECO:0000256" key="2">
    <source>
        <dbReference type="ARBA" id="ARBA00022475"/>
    </source>
</evidence>
<gene>
    <name evidence="8" type="primary">yhaP</name>
    <name evidence="8" type="ORF">GCM10007096_16910</name>
</gene>
<evidence type="ECO:0000313" key="9">
    <source>
        <dbReference type="Proteomes" id="UP000656813"/>
    </source>
</evidence>
<feature type="transmembrane region" description="Helical" evidence="6">
    <location>
        <begin position="278"/>
        <end position="301"/>
    </location>
</feature>